<proteinExistence type="predicted"/>
<sequence length="118" mass="13173">ALQSYESGRRCNRRAVGGDRRHRQEPDSGRGRRGGLGHLDNVAEEEHGLRRPHQPLNPWREEGREDDGEHGAADGGVAFSRRRVPSAVLLCQRPEGPLPRSLLLHHVGNLPQTSLLRD</sequence>
<gene>
    <name evidence="2" type="ORF">g.67401</name>
</gene>
<evidence type="ECO:0000256" key="1">
    <source>
        <dbReference type="SAM" id="MobiDB-lite"/>
    </source>
</evidence>
<reference evidence="2" key="1">
    <citation type="submission" date="2015-07" db="EMBL/GenBank/DDBJ databases">
        <title>Transcriptome Assembly of Anthurium amnicola.</title>
        <authorList>
            <person name="Suzuki J."/>
        </authorList>
    </citation>
    <scope>NUCLEOTIDE SEQUENCE</scope>
</reference>
<feature type="compositionally biased region" description="Basic and acidic residues" evidence="1">
    <location>
        <begin position="59"/>
        <end position="72"/>
    </location>
</feature>
<protein>
    <submittedName>
        <fullName evidence="2">Uncharacterized protein</fullName>
    </submittedName>
</protein>
<feature type="region of interest" description="Disordered" evidence="1">
    <location>
        <begin position="1"/>
        <end position="79"/>
    </location>
</feature>
<feature type="non-terminal residue" evidence="2">
    <location>
        <position position="1"/>
    </location>
</feature>
<accession>A0A1D1YG64</accession>
<feature type="compositionally biased region" description="Basic and acidic residues" evidence="1">
    <location>
        <begin position="16"/>
        <end position="30"/>
    </location>
</feature>
<name>A0A1D1YG64_9ARAE</name>
<organism evidence="2">
    <name type="scientific">Anthurium amnicola</name>
    <dbReference type="NCBI Taxonomy" id="1678845"/>
    <lineage>
        <taxon>Eukaryota</taxon>
        <taxon>Viridiplantae</taxon>
        <taxon>Streptophyta</taxon>
        <taxon>Embryophyta</taxon>
        <taxon>Tracheophyta</taxon>
        <taxon>Spermatophyta</taxon>
        <taxon>Magnoliopsida</taxon>
        <taxon>Liliopsida</taxon>
        <taxon>Araceae</taxon>
        <taxon>Pothoideae</taxon>
        <taxon>Potheae</taxon>
        <taxon>Anthurium</taxon>
    </lineage>
</organism>
<evidence type="ECO:0000313" key="2">
    <source>
        <dbReference type="EMBL" id="JAT53601.1"/>
    </source>
</evidence>
<dbReference type="EMBL" id="GDJX01014335">
    <property type="protein sequence ID" value="JAT53601.1"/>
    <property type="molecule type" value="Transcribed_RNA"/>
</dbReference>
<dbReference type="AlphaFoldDB" id="A0A1D1YG64"/>